<keyword evidence="3" id="KW-1185">Reference proteome</keyword>
<evidence type="ECO:0000313" key="3">
    <source>
        <dbReference type="Proteomes" id="UP000186955"/>
    </source>
</evidence>
<dbReference type="OrthoDB" id="4256056at2759"/>
<dbReference type="Proteomes" id="UP000186955">
    <property type="component" value="Unassembled WGS sequence"/>
</dbReference>
<feature type="region of interest" description="Disordered" evidence="1">
    <location>
        <begin position="367"/>
        <end position="389"/>
    </location>
</feature>
<proteinExistence type="predicted"/>
<name>A0A1Q5SUC4_9EURO</name>
<comment type="caution">
    <text evidence="2">The sequence shown here is derived from an EMBL/GenBank/DDBJ whole genome shotgun (WGS) entry which is preliminary data.</text>
</comment>
<dbReference type="EMBL" id="MNBE01000746">
    <property type="protein sequence ID" value="OKO91618.1"/>
    <property type="molecule type" value="Genomic_DNA"/>
</dbReference>
<dbReference type="AlphaFoldDB" id="A0A1Q5SUC4"/>
<evidence type="ECO:0000313" key="2">
    <source>
        <dbReference type="EMBL" id="OKO91618.1"/>
    </source>
</evidence>
<accession>A0A1Q5SUC4</accession>
<reference evidence="2 3" key="1">
    <citation type="submission" date="2016-10" db="EMBL/GenBank/DDBJ databases">
        <title>Genome sequence of the ascomycete fungus Penicillium subrubescens.</title>
        <authorList>
            <person name="De Vries R.P."/>
            <person name="Peng M."/>
            <person name="Dilokpimol A."/>
            <person name="Hilden K."/>
            <person name="Makela M.R."/>
            <person name="Grigoriev I."/>
            <person name="Riley R."/>
            <person name="Granchi Z."/>
        </authorList>
    </citation>
    <scope>NUCLEOTIDE SEQUENCE [LARGE SCALE GENOMIC DNA]</scope>
    <source>
        <strain evidence="2 3">CBS 132785</strain>
    </source>
</reference>
<evidence type="ECO:0000256" key="1">
    <source>
        <dbReference type="SAM" id="MobiDB-lite"/>
    </source>
</evidence>
<sequence length="389" mass="43960">MPFDQSPFTQTSSTSGRYRNSRFSLAQVEIPGYTPRATHETWTMQRHEDFLREKHTRVLSPGASVVVEPEFYHTSRFDSTLNLEKQVFRYMVDLNMDPRSTSRHRRIEWPTLNPTILPHLAGGPLTQRPASALAPIPEAAAAVVQKEILKCDFKQVIIADLNIYDEASIRIPHLESILRNLWWRGRRQSAIWVLFQILVARGFIDPACLQRPVDLLRRTPSTSLVTGLLGCFSGVHTDVSLAFDDKISLQSVEWAADVQWLATMIVRTGMELDNLFDTIAATKILGQCDEEILALYRLMYPIAELPAEGRENEREGTLLPSGEVPPSRNLFAFWLPHGVSANDEARNTQISSCLARFDAIEKAYRQTEEIPENDPVFTGDPEEGNRTGA</sequence>
<gene>
    <name evidence="2" type="ORF">PENSUB_13025</name>
</gene>
<organism evidence="2 3">
    <name type="scientific">Penicillium subrubescens</name>
    <dbReference type="NCBI Taxonomy" id="1316194"/>
    <lineage>
        <taxon>Eukaryota</taxon>
        <taxon>Fungi</taxon>
        <taxon>Dikarya</taxon>
        <taxon>Ascomycota</taxon>
        <taxon>Pezizomycotina</taxon>
        <taxon>Eurotiomycetes</taxon>
        <taxon>Eurotiomycetidae</taxon>
        <taxon>Eurotiales</taxon>
        <taxon>Aspergillaceae</taxon>
        <taxon>Penicillium</taxon>
    </lineage>
</organism>
<protein>
    <submittedName>
        <fullName evidence="2">Uncharacterized protein</fullName>
    </submittedName>
</protein>